<dbReference type="EMBL" id="LR778175">
    <property type="protein sequence ID" value="CAB1276578.1"/>
    <property type="molecule type" value="Genomic_DNA"/>
</dbReference>
<accession>A0A7G1QBE0</accession>
<keyword evidence="2" id="KW-1185">Reference proteome</keyword>
<organism evidence="1 2">
    <name type="scientific">Candidatus Nitrosacidococcus tergens</name>
    <dbReference type="NCBI Taxonomy" id="553981"/>
    <lineage>
        <taxon>Bacteria</taxon>
        <taxon>Pseudomonadati</taxon>
        <taxon>Pseudomonadota</taxon>
        <taxon>Gammaproteobacteria</taxon>
        <taxon>Chromatiales</taxon>
        <taxon>Chromatiaceae</taxon>
        <taxon>Candidatus Nitrosacidococcus</taxon>
    </lineage>
</organism>
<protein>
    <recommendedName>
        <fullName evidence="3">Transposase</fullName>
    </recommendedName>
</protein>
<dbReference type="KEGG" id="ntg:NSCAC_1241"/>
<dbReference type="AlphaFoldDB" id="A0A7G1QBE0"/>
<evidence type="ECO:0000313" key="1">
    <source>
        <dbReference type="EMBL" id="CAB1276578.1"/>
    </source>
</evidence>
<evidence type="ECO:0000313" key="2">
    <source>
        <dbReference type="Proteomes" id="UP000516072"/>
    </source>
</evidence>
<evidence type="ECO:0008006" key="3">
    <source>
        <dbReference type="Google" id="ProtNLM"/>
    </source>
</evidence>
<sequence>MKAYKQRFYLTLRQLEKEFNACRSRSDAYKDRKENLNWITLSRQLTLVKNTQP</sequence>
<reference evidence="1 2" key="1">
    <citation type="submission" date="2020-03" db="EMBL/GenBank/DDBJ databases">
        <authorList>
            <person name="Picone N."/>
        </authorList>
    </citation>
    <scope>NUCLEOTIDE SEQUENCE [LARGE SCALE GENOMIC DNA]</scope>
    <source>
        <strain evidence="1">NSCAC1</strain>
    </source>
</reference>
<name>A0A7G1QBE0_9GAMM</name>
<dbReference type="Proteomes" id="UP000516072">
    <property type="component" value="Chromosome"/>
</dbReference>
<proteinExistence type="predicted"/>
<gene>
    <name evidence="1" type="ORF">NSCAC_1241</name>
</gene>